<dbReference type="Proteomes" id="UP000772434">
    <property type="component" value="Unassembled WGS sequence"/>
</dbReference>
<keyword evidence="2" id="KW-0378">Hydrolase</keyword>
<reference evidence="2" key="1">
    <citation type="submission" date="2020-11" db="EMBL/GenBank/DDBJ databases">
        <authorList>
            <consortium name="DOE Joint Genome Institute"/>
            <person name="Ahrendt S."/>
            <person name="Riley R."/>
            <person name="Andreopoulos W."/>
            <person name="Labutti K."/>
            <person name="Pangilinan J."/>
            <person name="Ruiz-Duenas F.J."/>
            <person name="Barrasa J.M."/>
            <person name="Sanchez-Garcia M."/>
            <person name="Camarero S."/>
            <person name="Miyauchi S."/>
            <person name="Serrano A."/>
            <person name="Linde D."/>
            <person name="Babiker R."/>
            <person name="Drula E."/>
            <person name="Ayuso-Fernandez I."/>
            <person name="Pacheco R."/>
            <person name="Padilla G."/>
            <person name="Ferreira P."/>
            <person name="Barriuso J."/>
            <person name="Kellner H."/>
            <person name="Castanera R."/>
            <person name="Alfaro M."/>
            <person name="Ramirez L."/>
            <person name="Pisabarro A.G."/>
            <person name="Kuo A."/>
            <person name="Tritt A."/>
            <person name="Lipzen A."/>
            <person name="He G."/>
            <person name="Yan M."/>
            <person name="Ng V."/>
            <person name="Cullen D."/>
            <person name="Martin F."/>
            <person name="Rosso M.-N."/>
            <person name="Henrissat B."/>
            <person name="Hibbett D."/>
            <person name="Martinez A.T."/>
            <person name="Grigoriev I.V."/>
        </authorList>
    </citation>
    <scope>NUCLEOTIDE SEQUENCE</scope>
    <source>
        <strain evidence="2">AH 40177</strain>
    </source>
</reference>
<dbReference type="GO" id="GO:0008236">
    <property type="term" value="F:serine-type peptidase activity"/>
    <property type="evidence" value="ECO:0007669"/>
    <property type="project" value="InterPro"/>
</dbReference>
<dbReference type="GO" id="GO:0006508">
    <property type="term" value="P:proteolysis"/>
    <property type="evidence" value="ECO:0007669"/>
    <property type="project" value="InterPro"/>
</dbReference>
<evidence type="ECO:0000259" key="1">
    <source>
        <dbReference type="Pfam" id="PF00326"/>
    </source>
</evidence>
<dbReference type="EMBL" id="JADNRY010000010">
    <property type="protein sequence ID" value="KAF9075285.1"/>
    <property type="molecule type" value="Genomic_DNA"/>
</dbReference>
<proteinExistence type="predicted"/>
<evidence type="ECO:0000313" key="3">
    <source>
        <dbReference type="Proteomes" id="UP000772434"/>
    </source>
</evidence>
<keyword evidence="3" id="KW-1185">Reference proteome</keyword>
<dbReference type="Gene3D" id="2.120.10.30">
    <property type="entry name" value="TolB, C-terminal domain"/>
    <property type="match status" value="1"/>
</dbReference>
<dbReference type="SUPFAM" id="SSF82171">
    <property type="entry name" value="DPP6 N-terminal domain-like"/>
    <property type="match status" value="1"/>
</dbReference>
<dbReference type="Pfam" id="PF00326">
    <property type="entry name" value="Peptidase_S9"/>
    <property type="match status" value="1"/>
</dbReference>
<comment type="caution">
    <text evidence="2">The sequence shown here is derived from an EMBL/GenBank/DDBJ whole genome shotgun (WGS) entry which is preliminary data.</text>
</comment>
<name>A0A9P5UCM2_9AGAR</name>
<dbReference type="InterPro" id="IPR050585">
    <property type="entry name" value="Xaa-Pro_dipeptidyl-ppase/CocE"/>
</dbReference>
<dbReference type="PANTHER" id="PTHR43056">
    <property type="entry name" value="PEPTIDASE S9 PROLYL OLIGOPEPTIDASE"/>
    <property type="match status" value="1"/>
</dbReference>
<feature type="domain" description="Peptidase S9 prolyl oligopeptidase catalytic" evidence="1">
    <location>
        <begin position="422"/>
        <end position="624"/>
    </location>
</feature>
<accession>A0A9P5UCM2</accession>
<evidence type="ECO:0000313" key="2">
    <source>
        <dbReference type="EMBL" id="KAF9075285.1"/>
    </source>
</evidence>
<dbReference type="PANTHER" id="PTHR43056:SF5">
    <property type="entry name" value="PEPTIDASE S9 PROLYL OLIGOPEPTIDASE CATALYTIC DOMAIN-CONTAINING PROTEIN"/>
    <property type="match status" value="1"/>
</dbReference>
<dbReference type="InterPro" id="IPR011042">
    <property type="entry name" value="6-blade_b-propeller_TolB-like"/>
</dbReference>
<sequence length="635" mass="71120">MPIDGPTRRRFGTWPSPLEVDILAQETLRFEDVLVDCITSEIFHVEIRPTESRNVLVCTRSHNDAVPRGYDCRSVVNGLGGRAAIVTNGTAFFTNGSDSRIYKKISEKLSPVTKDAPHLRFGDMQIHPKSNLLVSVVDDYTKGQRDISTTICAIDINSGRVQVIAQGYDFYAYPTFNADGTKLAFVRWSFPDMPWQLSQIVVADVILEGNEISISSDVVVAGEPKHRVAQQPQWLSNGSLAFIYDQSGWAQPWLWSPESGKSRPILLEHLSEDFIEPLWLLGESNFAFLTDSRMLCTSVKNGFSVLYVVDVSTGLPKALACPYVSIRRIRRVSNDSAVFIGCKVDEEDSIVQVTLMGSDLEPNYQTLASISSSELPLGRDLHALYTPPKNPLYEGFPQEKPPAIVFIHAGPHMYRSPGLWWHRLLYNSRGWAWIDVQYGGSTGFGREYMNRLDKQWGVLEVDDCVEAVRQIAGRGMIDLNRVAVRGASGSAYSVLQSLCSYPEFYAAGASHFGFSDLKQFQESAPKFLKYYTSGLVGGLPNEIPEVYRARSPLFHADKFRKPVLIVHGKLDKIIPVEQIEQMVENIKKFGGTVEFLLFEEEGHGCRKAENLKEEFSRELQFFEAIVLGLSSFSKA</sequence>
<dbReference type="InterPro" id="IPR029058">
    <property type="entry name" value="AB_hydrolase_fold"/>
</dbReference>
<gene>
    <name evidence="2" type="ORF">BDP27DRAFT_1443703</name>
</gene>
<organism evidence="2 3">
    <name type="scientific">Rhodocollybia butyracea</name>
    <dbReference type="NCBI Taxonomy" id="206335"/>
    <lineage>
        <taxon>Eukaryota</taxon>
        <taxon>Fungi</taxon>
        <taxon>Dikarya</taxon>
        <taxon>Basidiomycota</taxon>
        <taxon>Agaricomycotina</taxon>
        <taxon>Agaricomycetes</taxon>
        <taxon>Agaricomycetidae</taxon>
        <taxon>Agaricales</taxon>
        <taxon>Marasmiineae</taxon>
        <taxon>Omphalotaceae</taxon>
        <taxon>Rhodocollybia</taxon>
    </lineage>
</organism>
<dbReference type="InterPro" id="IPR001375">
    <property type="entry name" value="Peptidase_S9_cat"/>
</dbReference>
<protein>
    <submittedName>
        <fullName evidence="2">Alpha/Beta hydrolase protein</fullName>
    </submittedName>
</protein>
<dbReference type="AlphaFoldDB" id="A0A9P5UCM2"/>
<dbReference type="OrthoDB" id="43744at2759"/>
<dbReference type="Gene3D" id="3.40.50.1820">
    <property type="entry name" value="alpha/beta hydrolase"/>
    <property type="match status" value="1"/>
</dbReference>
<dbReference type="SUPFAM" id="SSF53474">
    <property type="entry name" value="alpha/beta-Hydrolases"/>
    <property type="match status" value="1"/>
</dbReference>